<feature type="region of interest" description="Disordered" evidence="1">
    <location>
        <begin position="259"/>
        <end position="289"/>
    </location>
</feature>
<proteinExistence type="predicted"/>
<feature type="non-terminal residue" evidence="2">
    <location>
        <position position="289"/>
    </location>
</feature>
<evidence type="ECO:0000313" key="2">
    <source>
        <dbReference type="EMBL" id="KKK65143.1"/>
    </source>
</evidence>
<sequence>MGSRNPALESSFRKRPAPPLGIGQHAPPNRYASWPGPPKFGVSATAVFASPGARADGKRARAGGAPALAPSAAWAAGADPIMVHSYGHQTNASIAYAKVMRRYVAPLMVESQLSQLILEMKEESDVLADNAMSHVHEHRRYSLLNVPAWNYMQAATQSKPAARDKVKSAEQVWNNWAVAGVVRAEHGQDEPGGDMRDLGAHERMLVLTVAGYASVRNGWGENLKPFARLYLLLKQQKLPAAQRFVQPRAGMAAAVSCTHHAPSSYPGSSETGPPPSGAGGRRSVPVGST</sequence>
<comment type="caution">
    <text evidence="2">The sequence shown here is derived from an EMBL/GenBank/DDBJ whole genome shotgun (WGS) entry which is preliminary data.</text>
</comment>
<reference evidence="2" key="1">
    <citation type="journal article" date="2015" name="Nature">
        <title>Complex archaea that bridge the gap between prokaryotes and eukaryotes.</title>
        <authorList>
            <person name="Spang A."/>
            <person name="Saw J.H."/>
            <person name="Jorgensen S.L."/>
            <person name="Zaremba-Niedzwiedzka K."/>
            <person name="Martijn J."/>
            <person name="Lind A.E."/>
            <person name="van Eijk R."/>
            <person name="Schleper C."/>
            <person name="Guy L."/>
            <person name="Ettema T.J."/>
        </authorList>
    </citation>
    <scope>NUCLEOTIDE SEQUENCE</scope>
</reference>
<dbReference type="AlphaFoldDB" id="A0A0F8X8I8"/>
<feature type="compositionally biased region" description="Low complexity" evidence="1">
    <location>
        <begin position="262"/>
        <end position="271"/>
    </location>
</feature>
<dbReference type="EMBL" id="LAZR01060700">
    <property type="protein sequence ID" value="KKK65143.1"/>
    <property type="molecule type" value="Genomic_DNA"/>
</dbReference>
<protein>
    <submittedName>
        <fullName evidence="2">Uncharacterized protein</fullName>
    </submittedName>
</protein>
<evidence type="ECO:0000256" key="1">
    <source>
        <dbReference type="SAM" id="MobiDB-lite"/>
    </source>
</evidence>
<name>A0A0F8X8I8_9ZZZZ</name>
<organism evidence="2">
    <name type="scientific">marine sediment metagenome</name>
    <dbReference type="NCBI Taxonomy" id="412755"/>
    <lineage>
        <taxon>unclassified sequences</taxon>
        <taxon>metagenomes</taxon>
        <taxon>ecological metagenomes</taxon>
    </lineage>
</organism>
<gene>
    <name evidence="2" type="ORF">LCGC14_2977110</name>
</gene>
<accession>A0A0F8X8I8</accession>
<feature type="region of interest" description="Disordered" evidence="1">
    <location>
        <begin position="1"/>
        <end position="34"/>
    </location>
</feature>